<dbReference type="PROSITE" id="PS50016">
    <property type="entry name" value="ZF_PHD_2"/>
    <property type="match status" value="1"/>
</dbReference>
<feature type="compositionally biased region" description="Polar residues" evidence="1">
    <location>
        <begin position="796"/>
        <end position="805"/>
    </location>
</feature>
<dbReference type="InterPro" id="IPR013083">
    <property type="entry name" value="Znf_RING/FYVE/PHD"/>
</dbReference>
<dbReference type="SUPFAM" id="SSF57850">
    <property type="entry name" value="RING/U-box"/>
    <property type="match status" value="1"/>
</dbReference>
<evidence type="ECO:0000313" key="2">
    <source>
        <dbReference type="Proteomes" id="UP000189703"/>
    </source>
</evidence>
<feature type="compositionally biased region" description="Basic and acidic residues" evidence="1">
    <location>
        <begin position="509"/>
        <end position="519"/>
    </location>
</feature>
<dbReference type="GeneID" id="104604790"/>
<feature type="region of interest" description="Disordered" evidence="1">
    <location>
        <begin position="991"/>
        <end position="1026"/>
    </location>
</feature>
<dbReference type="SMART" id="SM00184">
    <property type="entry name" value="RING"/>
    <property type="match status" value="1"/>
</dbReference>
<gene>
    <name evidence="3" type="primary">LOC104604790</name>
</gene>
<dbReference type="STRING" id="4432.A0A1U8AIT5"/>
<dbReference type="SUPFAM" id="SSF57903">
    <property type="entry name" value="FYVE/PHD zinc finger"/>
    <property type="match status" value="1"/>
</dbReference>
<dbReference type="Proteomes" id="UP000189703">
    <property type="component" value="Unplaced"/>
</dbReference>
<feature type="region of interest" description="Disordered" evidence="1">
    <location>
        <begin position="780"/>
        <end position="861"/>
    </location>
</feature>
<proteinExistence type="predicted"/>
<dbReference type="InterPro" id="IPR011011">
    <property type="entry name" value="Znf_FYVE_PHD"/>
</dbReference>
<keyword evidence="2" id="KW-1185">Reference proteome</keyword>
<dbReference type="PANTHER" id="PTHR15315">
    <property type="entry name" value="RING FINGER PROTEIN 41, 151"/>
    <property type="match status" value="1"/>
</dbReference>
<evidence type="ECO:0000313" key="3">
    <source>
        <dbReference type="RefSeq" id="XP_010267618.1"/>
    </source>
</evidence>
<dbReference type="PROSITE" id="PS00518">
    <property type="entry name" value="ZF_RING_1"/>
    <property type="match status" value="1"/>
</dbReference>
<dbReference type="KEGG" id="nnu:104604790"/>
<dbReference type="InterPro" id="IPR001965">
    <property type="entry name" value="Znf_PHD"/>
</dbReference>
<protein>
    <submittedName>
        <fullName evidence="3">Uncharacterized protein At4g10930 isoform X1</fullName>
    </submittedName>
</protein>
<feature type="region of interest" description="Disordered" evidence="1">
    <location>
        <begin position="1039"/>
        <end position="1060"/>
    </location>
</feature>
<dbReference type="OMA" id="SAWHRDW"/>
<feature type="region of interest" description="Disordered" evidence="1">
    <location>
        <begin position="1223"/>
        <end position="1253"/>
    </location>
</feature>
<dbReference type="eggNOG" id="KOG4430">
    <property type="taxonomic scope" value="Eukaryota"/>
</dbReference>
<feature type="region of interest" description="Disordered" evidence="1">
    <location>
        <begin position="1147"/>
        <end position="1188"/>
    </location>
</feature>
<reference evidence="3" key="1">
    <citation type="submission" date="2025-08" db="UniProtKB">
        <authorList>
            <consortium name="RefSeq"/>
        </authorList>
    </citation>
    <scope>IDENTIFICATION</scope>
</reference>
<feature type="compositionally biased region" description="Polar residues" evidence="1">
    <location>
        <begin position="822"/>
        <end position="845"/>
    </location>
</feature>
<accession>A0A1U8AIT5</accession>
<dbReference type="GO" id="GO:0016567">
    <property type="term" value="P:protein ubiquitination"/>
    <property type="evidence" value="ECO:0000318"/>
    <property type="project" value="GO_Central"/>
</dbReference>
<evidence type="ECO:0000256" key="1">
    <source>
        <dbReference type="SAM" id="MobiDB-lite"/>
    </source>
</evidence>
<feature type="compositionally biased region" description="Basic and acidic residues" evidence="1">
    <location>
        <begin position="457"/>
        <end position="466"/>
    </location>
</feature>
<dbReference type="InterPro" id="IPR019787">
    <property type="entry name" value="Znf_PHD-finger"/>
</dbReference>
<dbReference type="OrthoDB" id="21204at2759"/>
<name>A0A1U8AIT5_NELNU</name>
<dbReference type="Gene3D" id="3.30.40.10">
    <property type="entry name" value="Zinc/RING finger domain, C3HC4 (zinc finger)"/>
    <property type="match status" value="2"/>
</dbReference>
<dbReference type="SMART" id="SM00249">
    <property type="entry name" value="PHD"/>
    <property type="match status" value="1"/>
</dbReference>
<dbReference type="PROSITE" id="PS50089">
    <property type="entry name" value="ZF_RING_2"/>
    <property type="match status" value="1"/>
</dbReference>
<dbReference type="PANTHER" id="PTHR15315:SF26">
    <property type="entry name" value="E3 UBIQUITIN-PROTEIN LIGASE NRDP1"/>
    <property type="match status" value="1"/>
</dbReference>
<dbReference type="Pfam" id="PF00628">
    <property type="entry name" value="PHD"/>
    <property type="match status" value="1"/>
</dbReference>
<dbReference type="Pfam" id="PF13639">
    <property type="entry name" value="zf-RING_2"/>
    <property type="match status" value="1"/>
</dbReference>
<feature type="region of interest" description="Disordered" evidence="1">
    <location>
        <begin position="426"/>
        <end position="476"/>
    </location>
</feature>
<dbReference type="InterPro" id="IPR001841">
    <property type="entry name" value="Znf_RING"/>
</dbReference>
<sequence>MMELEGNTSGIAEEAFFEVGDDIDAAAFQNEKCGICMDVIIDRGVLDCCQHWFCFECIDNWATITNLCPLCQNEFQLITCIPVYDTIGTNKLEDPFPREDDWCIQGKNNTLSFPSYYIDENAVTCLDGDSCKIRSGLATIKEDSNLDTSIACDSCDIWYHAFCVGFVPEGVSESSWLCPRCVIDEVPKKSDVISVQRPNNQCDPDIVQEHPVDAMFSGKVSVSVADTGETAVVVSMVGEMQLDGGSSEDFLSLLEINKDPKIETLLINSNASSPKLEAQLKESTSIQTNVGAEETSLALSLTQNPSFTLSDNSSVLSQFDTKNVDNEICEPNGHSECETSSHLLYAKSFFKIEPSGTESDIDLHLGLSFGSSLSVDKVDDANIVAGDVQQHNSLEESSLSVDRVDVDPNDNVGVDGVTSLKRKFTSSRDDAQIGDHTECEDRETSDKIKTKVSTKKARSEGEHQEIPKCQASDSVQDETKKCSSPIAVCENNKLHDHLDKEVSPSTKKARSEREGEHQEIQASDSVQNDSQKCSSLLAVCENNKLQGHLDKEVAPSDIMSIVQETDYRSSRRPTHPHPTDNSSKERDNAVGLRVKKIMRRASDDKESAVLVQKLREEIREAVRNKSSKDFGKNNIFDPKLLAAFRAAIAGPKTEPVKQLNTFLVKSKKSLLQKGKVRENLTKKIYGTSNGRRRRAWDRDWEIEFWKHRCMRTTKPEKVETLKSVLDLLRKSSEMEKGSEGEASNPILSRLYLADTSVFPRKDDIKPLSALTCISNNEQIKEDSSTTKNFKPKFDNHTVQTPSMTAIPSVDKGKKGGAPSLKCESNSSKIHPNGPTSRLNSISLSGGSKVKSQDTKDTASKSDNVKIDKRKWALEVLARKTAMGGKDAAQMKQEDIAVLKGNYPLLQAQLPIDMRPVLAPIRHNKVPVSVRQAQLYRLTEHFLRIANLPIICRTAVTELAIADAVNIEKEIADRSNSKLVYVNLCSQVLSQHRNNSKPGSEAKELNPPSEDIARSTEPAAAKESSFDPTVEEALRLAGLLSESPPNSPYCPMKEQDDEEDTSLKVQEEDGPVDIFNMDSHPELDIYGDFEYDLEEEDYISATSLRAPKSQPQEGDSKMKVVFSTLNSERENNGLDFKDNGRLRVAEESMDSPMLECHKDSDIQSSNSTDKVGRQSLPLESLQDGDAEPSMAECEELYGPDKEPLVERFPINASREPDKLVQKEASSEEIAPAENKTCGSNKASIPNHENENSTENISVTGRFSVEHDSSVGNNSPKHSLTRETVLRKETSPKNHKQLDLSHSISIKVEAYIKEHIRPLCKSGVITVDQYRWAVAKTTDKVMKYHVKAKNANFLIKEGEKVKKLAEQYVKAAKDKQE</sequence>
<feature type="compositionally biased region" description="Basic and acidic residues" evidence="1">
    <location>
        <begin position="850"/>
        <end position="861"/>
    </location>
</feature>
<feature type="region of interest" description="Disordered" evidence="1">
    <location>
        <begin position="565"/>
        <end position="587"/>
    </location>
</feature>
<feature type="compositionally biased region" description="Basic and acidic residues" evidence="1">
    <location>
        <begin position="426"/>
        <end position="449"/>
    </location>
</feature>
<feature type="region of interest" description="Disordered" evidence="1">
    <location>
        <begin position="495"/>
        <end position="528"/>
    </location>
</feature>
<organism evidence="2 3">
    <name type="scientific">Nelumbo nucifera</name>
    <name type="common">Sacred lotus</name>
    <dbReference type="NCBI Taxonomy" id="4432"/>
    <lineage>
        <taxon>Eukaryota</taxon>
        <taxon>Viridiplantae</taxon>
        <taxon>Streptophyta</taxon>
        <taxon>Embryophyta</taxon>
        <taxon>Tracheophyta</taxon>
        <taxon>Spermatophyta</taxon>
        <taxon>Magnoliopsida</taxon>
        <taxon>Proteales</taxon>
        <taxon>Nelumbonaceae</taxon>
        <taxon>Nelumbo</taxon>
    </lineage>
</organism>
<dbReference type="RefSeq" id="XP_010267618.1">
    <property type="nucleotide sequence ID" value="XM_010269316.2"/>
</dbReference>
<dbReference type="GO" id="GO:0061630">
    <property type="term" value="F:ubiquitin protein ligase activity"/>
    <property type="evidence" value="ECO:0000318"/>
    <property type="project" value="GO_Central"/>
</dbReference>
<dbReference type="InterPro" id="IPR017907">
    <property type="entry name" value="Znf_RING_CS"/>
</dbReference>